<dbReference type="AlphaFoldDB" id="A0A9P6MHA6"/>
<accession>A0A9P6MHA6</accession>
<organism evidence="2 3">
    <name type="scientific">Entomortierella chlamydospora</name>
    <dbReference type="NCBI Taxonomy" id="101097"/>
    <lineage>
        <taxon>Eukaryota</taxon>
        <taxon>Fungi</taxon>
        <taxon>Fungi incertae sedis</taxon>
        <taxon>Mucoromycota</taxon>
        <taxon>Mortierellomycotina</taxon>
        <taxon>Mortierellomycetes</taxon>
        <taxon>Mortierellales</taxon>
        <taxon>Mortierellaceae</taxon>
        <taxon>Entomortierella</taxon>
    </lineage>
</organism>
<protein>
    <submittedName>
        <fullName evidence="2">Uncharacterized protein</fullName>
    </submittedName>
</protein>
<feature type="compositionally biased region" description="Acidic residues" evidence="1">
    <location>
        <begin position="43"/>
        <end position="73"/>
    </location>
</feature>
<proteinExistence type="predicted"/>
<keyword evidence="3" id="KW-1185">Reference proteome</keyword>
<reference evidence="2" key="1">
    <citation type="journal article" date="2020" name="Fungal Divers.">
        <title>Resolving the Mortierellaceae phylogeny through synthesis of multi-gene phylogenetics and phylogenomics.</title>
        <authorList>
            <person name="Vandepol N."/>
            <person name="Liber J."/>
            <person name="Desiro A."/>
            <person name="Na H."/>
            <person name="Kennedy M."/>
            <person name="Barry K."/>
            <person name="Grigoriev I.V."/>
            <person name="Miller A.N."/>
            <person name="O'Donnell K."/>
            <person name="Stajich J.E."/>
            <person name="Bonito G."/>
        </authorList>
    </citation>
    <scope>NUCLEOTIDE SEQUENCE</scope>
    <source>
        <strain evidence="2">NRRL 2769</strain>
    </source>
</reference>
<gene>
    <name evidence="2" type="ORF">BGZ80_006239</name>
</gene>
<sequence length="114" mass="12614">MDNSLTATEASLAMHPSVDGPASWTTSQGEDAEGVMGMHGDDGDMQDSDDPDTTDNFDQELDESQDQEDEDDLEAKMDELYHQLQTETKAKESAESLLEARVGYENFDNDFDAK</sequence>
<evidence type="ECO:0000313" key="2">
    <source>
        <dbReference type="EMBL" id="KAG0001108.1"/>
    </source>
</evidence>
<feature type="region of interest" description="Disordered" evidence="1">
    <location>
        <begin position="1"/>
        <end position="78"/>
    </location>
</feature>
<evidence type="ECO:0000256" key="1">
    <source>
        <dbReference type="SAM" id="MobiDB-lite"/>
    </source>
</evidence>
<dbReference type="Proteomes" id="UP000703661">
    <property type="component" value="Unassembled WGS sequence"/>
</dbReference>
<evidence type="ECO:0000313" key="3">
    <source>
        <dbReference type="Proteomes" id="UP000703661"/>
    </source>
</evidence>
<comment type="caution">
    <text evidence="2">The sequence shown here is derived from an EMBL/GenBank/DDBJ whole genome shotgun (WGS) entry which is preliminary data.</text>
</comment>
<name>A0A9P6MHA6_9FUNG</name>
<dbReference type="EMBL" id="JAAAID010003070">
    <property type="protein sequence ID" value="KAG0001108.1"/>
    <property type="molecule type" value="Genomic_DNA"/>
</dbReference>